<accession>A0A0A0YRU6</accession>
<evidence type="ECO:0000313" key="2">
    <source>
        <dbReference type="Proteomes" id="UP000030327"/>
    </source>
</evidence>
<gene>
    <name evidence="1" type="ORF">SpSL1_12</name>
</gene>
<proteinExistence type="predicted"/>
<protein>
    <submittedName>
        <fullName evidence="1">Uncharacterized protein</fullName>
    </submittedName>
</protein>
<reference evidence="1 2" key="1">
    <citation type="submission" date="2014-10" db="EMBL/GenBank/DDBJ databases">
        <title>Genome nucleotide sequence and annotation of the Streptococcus pnumoniae phage SpSL1, virulent form.</title>
        <authorList>
            <person name="Furi L."/>
            <person name="Clockie M.R."/>
            <person name="Oggioni M.R."/>
        </authorList>
    </citation>
    <scope>NUCLEOTIDE SEQUENCE [LARGE SCALE GENOMIC DNA]</scope>
</reference>
<keyword evidence="2" id="KW-1185">Reference proteome</keyword>
<dbReference type="KEGG" id="vg:24725360"/>
<dbReference type="OrthoDB" id="37241at10239"/>
<sequence>MGILELIEQFEDDFYPISDEKKSLLIKQPLSTVTACLSDMASWKACGGKVSW</sequence>
<evidence type="ECO:0000313" key="1">
    <source>
        <dbReference type="EMBL" id="AIX12944.1"/>
    </source>
</evidence>
<dbReference type="RefSeq" id="YP_009153009.1">
    <property type="nucleotide sequence ID" value="NC_027396.1"/>
</dbReference>
<dbReference type="Proteomes" id="UP000030327">
    <property type="component" value="Segment"/>
</dbReference>
<name>A0A0A0YRU6_9CAUD</name>
<dbReference type="GeneID" id="24725360"/>
<organism evidence="1 2">
    <name type="scientific">Streptococcus phage SpSL1</name>
    <dbReference type="NCBI Taxonomy" id="1566990"/>
    <lineage>
        <taxon>Viruses</taxon>
        <taxon>Duplodnaviria</taxon>
        <taxon>Heunggongvirae</taxon>
        <taxon>Uroviricota</taxon>
        <taxon>Caudoviricetes</taxon>
        <taxon>Mcshanvirinae</taxon>
        <taxon>Adrianbuildvirus</taxon>
        <taxon>Adrianbuildvirus SpSL1</taxon>
    </lineage>
</organism>
<dbReference type="EMBL" id="KM882824">
    <property type="protein sequence ID" value="AIX12944.1"/>
    <property type="molecule type" value="Genomic_DNA"/>
</dbReference>